<comment type="subcellular location">
    <subcellularLocation>
        <location evidence="1">Membrane</location>
        <topology evidence="1">Multi-pass membrane protein</topology>
    </subcellularLocation>
</comment>
<name>A0A7M7JKI2_VARDE</name>
<dbReference type="OrthoDB" id="434092at2759"/>
<feature type="transmembrane region" description="Helical" evidence="10">
    <location>
        <begin position="173"/>
        <end position="194"/>
    </location>
</feature>
<dbReference type="KEGG" id="vde:111245155"/>
<dbReference type="PANTHER" id="PTHR11157:SF69">
    <property type="entry name" value="ELONGATION OF VERY LONG CHAIN FATTY ACIDS PROTEIN 7"/>
    <property type="match status" value="1"/>
</dbReference>
<keyword evidence="7 10" id="KW-0443">Lipid metabolism</keyword>
<evidence type="ECO:0000256" key="10">
    <source>
        <dbReference type="RuleBase" id="RU361115"/>
    </source>
</evidence>
<dbReference type="EC" id="2.3.1.199" evidence="10"/>
<dbReference type="GO" id="GO:0034626">
    <property type="term" value="P:fatty acid elongation, polyunsaturated fatty acid"/>
    <property type="evidence" value="ECO:0007669"/>
    <property type="project" value="TreeGrafter"/>
</dbReference>
<dbReference type="Pfam" id="PF01151">
    <property type="entry name" value="ELO"/>
    <property type="match status" value="1"/>
</dbReference>
<organism evidence="11 12">
    <name type="scientific">Varroa destructor</name>
    <name type="common">Honeybee mite</name>
    <dbReference type="NCBI Taxonomy" id="109461"/>
    <lineage>
        <taxon>Eukaryota</taxon>
        <taxon>Metazoa</taxon>
        <taxon>Ecdysozoa</taxon>
        <taxon>Arthropoda</taxon>
        <taxon>Chelicerata</taxon>
        <taxon>Arachnida</taxon>
        <taxon>Acari</taxon>
        <taxon>Parasitiformes</taxon>
        <taxon>Mesostigmata</taxon>
        <taxon>Gamasina</taxon>
        <taxon>Dermanyssoidea</taxon>
        <taxon>Varroidae</taxon>
        <taxon>Varroa</taxon>
    </lineage>
</organism>
<dbReference type="GO" id="GO:0019367">
    <property type="term" value="P:fatty acid elongation, saturated fatty acid"/>
    <property type="evidence" value="ECO:0007669"/>
    <property type="project" value="TreeGrafter"/>
</dbReference>
<evidence type="ECO:0000256" key="6">
    <source>
        <dbReference type="ARBA" id="ARBA00022989"/>
    </source>
</evidence>
<keyword evidence="2 10" id="KW-0444">Lipid biosynthesis</keyword>
<dbReference type="RefSeq" id="XP_022648846.1">
    <property type="nucleotide sequence ID" value="XM_022793111.1"/>
</dbReference>
<accession>A0A7M7JKI2</accession>
<evidence type="ECO:0000256" key="4">
    <source>
        <dbReference type="ARBA" id="ARBA00022692"/>
    </source>
</evidence>
<evidence type="ECO:0000256" key="1">
    <source>
        <dbReference type="ARBA" id="ARBA00004141"/>
    </source>
</evidence>
<keyword evidence="5 10" id="KW-0276">Fatty acid metabolism</keyword>
<evidence type="ECO:0000256" key="5">
    <source>
        <dbReference type="ARBA" id="ARBA00022832"/>
    </source>
</evidence>
<dbReference type="GO" id="GO:0005789">
    <property type="term" value="C:endoplasmic reticulum membrane"/>
    <property type="evidence" value="ECO:0007669"/>
    <property type="project" value="TreeGrafter"/>
</dbReference>
<dbReference type="Proteomes" id="UP000594260">
    <property type="component" value="Unplaced"/>
</dbReference>
<dbReference type="GO" id="GO:0030148">
    <property type="term" value="P:sphingolipid biosynthetic process"/>
    <property type="evidence" value="ECO:0007669"/>
    <property type="project" value="TreeGrafter"/>
</dbReference>
<dbReference type="GO" id="GO:0034625">
    <property type="term" value="P:fatty acid elongation, monounsaturated fatty acid"/>
    <property type="evidence" value="ECO:0007669"/>
    <property type="project" value="TreeGrafter"/>
</dbReference>
<evidence type="ECO:0000256" key="2">
    <source>
        <dbReference type="ARBA" id="ARBA00022516"/>
    </source>
</evidence>
<keyword evidence="12" id="KW-1185">Reference proteome</keyword>
<evidence type="ECO:0000256" key="7">
    <source>
        <dbReference type="ARBA" id="ARBA00023098"/>
    </source>
</evidence>
<feature type="transmembrane region" description="Helical" evidence="10">
    <location>
        <begin position="120"/>
        <end position="139"/>
    </location>
</feature>
<keyword evidence="9 10" id="KW-0275">Fatty acid biosynthesis</keyword>
<dbReference type="GeneID" id="111245155"/>
<feature type="transmembrane region" description="Helical" evidence="10">
    <location>
        <begin position="73"/>
        <end position="90"/>
    </location>
</feature>
<proteinExistence type="inferred from homology"/>
<evidence type="ECO:0000256" key="3">
    <source>
        <dbReference type="ARBA" id="ARBA00022679"/>
    </source>
</evidence>
<evidence type="ECO:0000256" key="8">
    <source>
        <dbReference type="ARBA" id="ARBA00023136"/>
    </source>
</evidence>
<feature type="transmembrane region" description="Helical" evidence="10">
    <location>
        <begin position="151"/>
        <end position="167"/>
    </location>
</feature>
<dbReference type="GO" id="GO:0042761">
    <property type="term" value="P:very long-chain fatty acid biosynthetic process"/>
    <property type="evidence" value="ECO:0007669"/>
    <property type="project" value="TreeGrafter"/>
</dbReference>
<feature type="transmembrane region" description="Helical" evidence="10">
    <location>
        <begin position="31"/>
        <end position="52"/>
    </location>
</feature>
<dbReference type="EnsemblMetazoa" id="XM_022793111">
    <property type="protein sequence ID" value="XP_022648846"/>
    <property type="gene ID" value="LOC111245155"/>
</dbReference>
<dbReference type="OMA" id="QHTSHHA"/>
<evidence type="ECO:0000256" key="9">
    <source>
        <dbReference type="ARBA" id="ARBA00023160"/>
    </source>
</evidence>
<dbReference type="GO" id="GO:0009922">
    <property type="term" value="F:fatty acid elongase activity"/>
    <property type="evidence" value="ECO:0007669"/>
    <property type="project" value="UniProtKB-EC"/>
</dbReference>
<keyword evidence="6 10" id="KW-1133">Transmembrane helix</keyword>
<protein>
    <recommendedName>
        <fullName evidence="10">Elongation of very long chain fatty acids protein</fullName>
        <ecNumber evidence="10">2.3.1.199</ecNumber>
    </recommendedName>
    <alternativeName>
        <fullName evidence="10">Very-long-chain 3-oxoacyl-CoA synthase</fullName>
    </alternativeName>
</protein>
<keyword evidence="4 10" id="KW-0812">Transmembrane</keyword>
<evidence type="ECO:0000313" key="12">
    <source>
        <dbReference type="Proteomes" id="UP000594260"/>
    </source>
</evidence>
<sequence length="304" mass="35823">MASDAVLTPVSVARDDIYFLNLRIDPRVKDYMFVGNAWFPIIVCGSYLWFVYKGGPAFMQNRKPYDLRRVIQIHNLFMVVTNIFFFYKFITNSYLANYSLLCQGMTYATDHNSMEIVHYGYWYLMLRILDFLDTVFFVLRKKFDHVSFHHVSHHFCCVFSGHLWVTLGMDGHTLAGLCLNSCIHIFMYFYYFLASLGPKIEKYLWWKKYLTKAQIYQHIFLVLHGLIPVFYDCGYPKFFIYLAVPQGLLGLVLFLNFYVASYSRKRQHANATSAAKANGHTETEDCQRMEQRVMEKEIGLKKDR</sequence>
<reference evidence="11" key="1">
    <citation type="submission" date="2021-01" db="UniProtKB">
        <authorList>
            <consortium name="EnsemblMetazoa"/>
        </authorList>
    </citation>
    <scope>IDENTIFICATION</scope>
</reference>
<comment type="catalytic activity">
    <reaction evidence="10">
        <text>a very-long-chain acyl-CoA + malonyl-CoA + H(+) = a very-long-chain 3-oxoacyl-CoA + CO2 + CoA</text>
        <dbReference type="Rhea" id="RHEA:32727"/>
        <dbReference type="ChEBI" id="CHEBI:15378"/>
        <dbReference type="ChEBI" id="CHEBI:16526"/>
        <dbReference type="ChEBI" id="CHEBI:57287"/>
        <dbReference type="ChEBI" id="CHEBI:57384"/>
        <dbReference type="ChEBI" id="CHEBI:90725"/>
        <dbReference type="ChEBI" id="CHEBI:90736"/>
        <dbReference type="EC" id="2.3.1.199"/>
    </reaction>
</comment>
<dbReference type="AlphaFoldDB" id="A0A7M7JKI2"/>
<dbReference type="InterPro" id="IPR002076">
    <property type="entry name" value="ELO_fam"/>
</dbReference>
<dbReference type="InParanoid" id="A0A7M7JKI2"/>
<keyword evidence="8 10" id="KW-0472">Membrane</keyword>
<dbReference type="PANTHER" id="PTHR11157">
    <property type="entry name" value="FATTY ACID ACYL TRANSFERASE-RELATED"/>
    <property type="match status" value="1"/>
</dbReference>
<keyword evidence="3 10" id="KW-0808">Transferase</keyword>
<feature type="transmembrane region" description="Helical" evidence="10">
    <location>
        <begin position="238"/>
        <end position="259"/>
    </location>
</feature>
<evidence type="ECO:0000313" key="11">
    <source>
        <dbReference type="EnsemblMetazoa" id="XP_022648846"/>
    </source>
</evidence>
<comment type="similarity">
    <text evidence="10">Belongs to the ELO family.</text>
</comment>
<feature type="transmembrane region" description="Helical" evidence="10">
    <location>
        <begin position="215"/>
        <end position="232"/>
    </location>
</feature>